<dbReference type="KEGG" id="pxy:105389783"/>
<dbReference type="GO" id="GO:0000166">
    <property type="term" value="F:nucleotide binding"/>
    <property type="evidence" value="ECO:0007669"/>
    <property type="project" value="InterPro"/>
</dbReference>
<reference evidence="1" key="1">
    <citation type="submission" date="2020-11" db="EMBL/GenBank/DDBJ databases">
        <authorList>
            <person name="Whiteford S."/>
        </authorList>
    </citation>
    <scope>NUCLEOTIDE SEQUENCE</scope>
</reference>
<dbReference type="EMBL" id="CAJHNJ030000044">
    <property type="protein sequence ID" value="CAG9131179.1"/>
    <property type="molecule type" value="Genomic_DNA"/>
</dbReference>
<dbReference type="FunFam" id="3.10.20.30:FF:000031">
    <property type="entry name" value="Mitochondrial ribosomal protein L39"/>
    <property type="match status" value="1"/>
</dbReference>
<dbReference type="PANTHER" id="PTHR42753">
    <property type="entry name" value="MITOCHONDRIAL RIBOSOME PROTEIN L39/PROLYL-TRNA LIGASE FAMILY MEMBER"/>
    <property type="match status" value="1"/>
</dbReference>
<organism evidence="1 2">
    <name type="scientific">Plutella xylostella</name>
    <name type="common">Diamondback moth</name>
    <name type="synonym">Plutella maculipennis</name>
    <dbReference type="NCBI Taxonomy" id="51655"/>
    <lineage>
        <taxon>Eukaryota</taxon>
        <taxon>Metazoa</taxon>
        <taxon>Ecdysozoa</taxon>
        <taxon>Arthropoda</taxon>
        <taxon>Hexapoda</taxon>
        <taxon>Insecta</taxon>
        <taxon>Pterygota</taxon>
        <taxon>Neoptera</taxon>
        <taxon>Endopterygota</taxon>
        <taxon>Lepidoptera</taxon>
        <taxon>Glossata</taxon>
        <taxon>Ditrysia</taxon>
        <taxon>Yponomeutoidea</taxon>
        <taxon>Plutellidae</taxon>
        <taxon>Plutella</taxon>
    </lineage>
</organism>
<dbReference type="Gene3D" id="3.10.20.30">
    <property type="match status" value="1"/>
</dbReference>
<dbReference type="PANTHER" id="PTHR42753:SF9">
    <property type="entry name" value="LARGE RIBOSOMAL SUBUNIT PROTEIN ML39"/>
    <property type="match status" value="1"/>
</dbReference>
<evidence type="ECO:0000313" key="1">
    <source>
        <dbReference type="EMBL" id="CAG9131179.1"/>
    </source>
</evidence>
<dbReference type="OrthoDB" id="5870821at2759"/>
<proteinExistence type="predicted"/>
<sequence length="343" mass="38671">MKRNLCFLTQRLLQTNYASTLPFIRLLSTQEAIERRHHLFTLEKKRQLENVGRIEKIEVQYKGVPNECTLVMNKDISTPYDCARHLSEWHMESSALALLDGQVPWDMHRPLTDNCTLELQNFSSVSPQQVNKAFWRSCSLALGACAAAAFREHVPVLLHSFPGPDIRSGSFTYDVALPSLPDWRPTELELRALSAEFVKLARRGSLFERLEVGRELALEMFVENEYKTQQIPSIARDSGKVTLYRIDKHVDISRGPMISNTSQIGRVTIASVHKLTGSSPDSAEAKQLYRFQGVALPAGVHINHFAYSILEQRARKLNPVRSPFNSLEVDESNAAPESVSAKA</sequence>
<protein>
    <submittedName>
        <fullName evidence="1">(diamondback moth) hypothetical protein</fullName>
    </submittedName>
</protein>
<dbReference type="GO" id="GO:0003723">
    <property type="term" value="F:RNA binding"/>
    <property type="evidence" value="ECO:0007669"/>
    <property type="project" value="TreeGrafter"/>
</dbReference>
<gene>
    <name evidence="1" type="ORF">PLXY2_LOCUS10223</name>
</gene>
<keyword evidence="2" id="KW-1185">Reference proteome</keyword>
<dbReference type="Proteomes" id="UP000653454">
    <property type="component" value="Unassembled WGS sequence"/>
</dbReference>
<evidence type="ECO:0000313" key="2">
    <source>
        <dbReference type="Proteomes" id="UP000653454"/>
    </source>
</evidence>
<dbReference type="InterPro" id="IPR012675">
    <property type="entry name" value="Beta-grasp_dom_sf"/>
</dbReference>
<dbReference type="Gene3D" id="3.30.980.10">
    <property type="entry name" value="Threonyl-trna Synthetase, Chain A, domain 2"/>
    <property type="match status" value="1"/>
</dbReference>
<dbReference type="CDD" id="cd01667">
    <property type="entry name" value="TGS_ThrRS"/>
    <property type="match status" value="1"/>
</dbReference>
<comment type="caution">
    <text evidence="1">The sequence shown here is derived from an EMBL/GenBank/DDBJ whole genome shotgun (WGS) entry which is preliminary data.</text>
</comment>
<dbReference type="SUPFAM" id="SSF55186">
    <property type="entry name" value="ThrRS/AlaRS common domain"/>
    <property type="match status" value="1"/>
</dbReference>
<accession>A0A8S4FX85</accession>
<dbReference type="InterPro" id="IPR050062">
    <property type="entry name" value="Pro-tRNA_synthetase"/>
</dbReference>
<dbReference type="InterPro" id="IPR018163">
    <property type="entry name" value="Thr/Ala-tRNA-synth_IIc_edit"/>
</dbReference>
<dbReference type="GO" id="GO:0005739">
    <property type="term" value="C:mitochondrion"/>
    <property type="evidence" value="ECO:0007669"/>
    <property type="project" value="TreeGrafter"/>
</dbReference>
<name>A0A8S4FX85_PLUXY</name>
<dbReference type="AlphaFoldDB" id="A0A8S4FX85"/>